<reference evidence="1" key="1">
    <citation type="submission" date="2022-02" db="EMBL/GenBank/DDBJ databases">
        <title>Plant Genome Project.</title>
        <authorList>
            <person name="Zhang R.-G."/>
        </authorList>
    </citation>
    <scope>NUCLEOTIDE SEQUENCE</scope>
    <source>
        <strain evidence="1">AT1</strain>
    </source>
</reference>
<evidence type="ECO:0000313" key="2">
    <source>
        <dbReference type="Proteomes" id="UP001062846"/>
    </source>
</evidence>
<dbReference type="Proteomes" id="UP001062846">
    <property type="component" value="Chromosome 10"/>
</dbReference>
<organism evidence="1 2">
    <name type="scientific">Rhododendron molle</name>
    <name type="common">Chinese azalea</name>
    <name type="synonym">Azalea mollis</name>
    <dbReference type="NCBI Taxonomy" id="49168"/>
    <lineage>
        <taxon>Eukaryota</taxon>
        <taxon>Viridiplantae</taxon>
        <taxon>Streptophyta</taxon>
        <taxon>Embryophyta</taxon>
        <taxon>Tracheophyta</taxon>
        <taxon>Spermatophyta</taxon>
        <taxon>Magnoliopsida</taxon>
        <taxon>eudicotyledons</taxon>
        <taxon>Gunneridae</taxon>
        <taxon>Pentapetalae</taxon>
        <taxon>asterids</taxon>
        <taxon>Ericales</taxon>
        <taxon>Ericaceae</taxon>
        <taxon>Ericoideae</taxon>
        <taxon>Rhodoreae</taxon>
        <taxon>Rhododendron</taxon>
    </lineage>
</organism>
<sequence>MQEQFDRGYYQAEEDAADQLMALQTEIKATQLAESFMLGYNRGFDDAEVESNVERTTLVEVSPLAGTEVEEEEPIDNPAKSENE</sequence>
<evidence type="ECO:0000313" key="1">
    <source>
        <dbReference type="EMBL" id="KAI8536036.1"/>
    </source>
</evidence>
<keyword evidence="2" id="KW-1185">Reference proteome</keyword>
<proteinExistence type="predicted"/>
<name>A0ACC0M4U8_RHOML</name>
<protein>
    <submittedName>
        <fullName evidence="1">Uncharacterized protein</fullName>
    </submittedName>
</protein>
<accession>A0ACC0M4U8</accession>
<dbReference type="EMBL" id="CM046397">
    <property type="protein sequence ID" value="KAI8536036.1"/>
    <property type="molecule type" value="Genomic_DNA"/>
</dbReference>
<gene>
    <name evidence="1" type="ORF">RHMOL_Rhmol10G0224300</name>
</gene>
<comment type="caution">
    <text evidence="1">The sequence shown here is derived from an EMBL/GenBank/DDBJ whole genome shotgun (WGS) entry which is preliminary data.</text>
</comment>